<dbReference type="AlphaFoldDB" id="A0A173UC38"/>
<sequence length="474" mass="50040">MKIKYQIILLLTAMVMLFGGCGKKNTVVTGRYYYPDQEKDAKTEETSDDAGESAETTEENEAVIGSDQFLIKTNDMQEECLTLEQIASGKEYVYYYTLATRFLDKYGNRTAVSYFEPGRVITVGEKDDQGKVTQVQISDAVWEYPDVSHYSVDMDRGIFKIGDERYSYDADLYICEDDLRKQLSDLTELDTLRVTGIGKKLISIVVTTGHGELALTNTDLFEGSFIQIGSKIFAEVTKDMTMELPAGTYTVTVANNGYGGSTELTIESGRTETLDLNTLKGAGPKFGNILFAVDVEDALIQIDGKVVDTEEAVPIQYGVHSLTVTAPGYDTFNKKLFVNSEEATIVVGMSGDGTGTDSTTEETETENNAETANEADSSAEGAAGSLAGSLAGSHTAGESGGTTSGSSTGTVAGTTAGSGTDTSTGTAAGSGTGTGTSSDLYTGNSTGDGTSTGSSADYLSTLSELLSTLSGNSN</sequence>
<reference evidence="2 3" key="1">
    <citation type="submission" date="2015-09" db="EMBL/GenBank/DDBJ databases">
        <authorList>
            <consortium name="Pathogen Informatics"/>
        </authorList>
    </citation>
    <scope>NUCLEOTIDE SEQUENCE [LARGE SCALE GENOMIC DNA]</scope>
    <source>
        <strain evidence="2 3">2789STDY5834960</strain>
    </source>
</reference>
<feature type="compositionally biased region" description="Acidic residues" evidence="1">
    <location>
        <begin position="46"/>
        <end position="59"/>
    </location>
</feature>
<dbReference type="STRING" id="166486.ERS852572_02033"/>
<feature type="compositionally biased region" description="Low complexity" evidence="1">
    <location>
        <begin position="368"/>
        <end position="397"/>
    </location>
</feature>
<dbReference type="PROSITE" id="PS51257">
    <property type="entry name" value="PROKAR_LIPOPROTEIN"/>
    <property type="match status" value="1"/>
</dbReference>
<feature type="region of interest" description="Disordered" evidence="1">
    <location>
        <begin position="348"/>
        <end position="456"/>
    </location>
</feature>
<feature type="compositionally biased region" description="Low complexity" evidence="1">
    <location>
        <begin position="435"/>
        <end position="456"/>
    </location>
</feature>
<dbReference type="EMBL" id="CYXZ01000014">
    <property type="protein sequence ID" value="CUN12613.1"/>
    <property type="molecule type" value="Genomic_DNA"/>
</dbReference>
<dbReference type="Proteomes" id="UP000095350">
    <property type="component" value="Unassembled WGS sequence"/>
</dbReference>
<organism evidence="2 3">
    <name type="scientific">Roseburia intestinalis</name>
    <dbReference type="NCBI Taxonomy" id="166486"/>
    <lineage>
        <taxon>Bacteria</taxon>
        <taxon>Bacillati</taxon>
        <taxon>Bacillota</taxon>
        <taxon>Clostridia</taxon>
        <taxon>Lachnospirales</taxon>
        <taxon>Lachnospiraceae</taxon>
        <taxon>Roseburia</taxon>
    </lineage>
</organism>
<dbReference type="OrthoDB" id="9769893at2"/>
<dbReference type="PaxDb" id="166486-ERS852572_02033"/>
<evidence type="ECO:0000313" key="2">
    <source>
        <dbReference type="EMBL" id="CUN12613.1"/>
    </source>
</evidence>
<gene>
    <name evidence="2" type="ORF">ERS852572_02033</name>
</gene>
<proteinExistence type="predicted"/>
<feature type="compositionally biased region" description="Low complexity" evidence="1">
    <location>
        <begin position="404"/>
        <end position="427"/>
    </location>
</feature>
<feature type="region of interest" description="Disordered" evidence="1">
    <location>
        <begin position="38"/>
        <end position="59"/>
    </location>
</feature>
<evidence type="ECO:0000313" key="3">
    <source>
        <dbReference type="Proteomes" id="UP000095350"/>
    </source>
</evidence>
<dbReference type="RefSeq" id="WP_055194461.1">
    <property type="nucleotide sequence ID" value="NZ_CABIYH010000014.1"/>
</dbReference>
<protein>
    <submittedName>
        <fullName evidence="2">PEGA domain</fullName>
    </submittedName>
</protein>
<name>A0A173UC38_9FIRM</name>
<accession>A0A173UC38</accession>
<evidence type="ECO:0000256" key="1">
    <source>
        <dbReference type="SAM" id="MobiDB-lite"/>
    </source>
</evidence>